<name>A0A016TU45_9BILA</name>
<proteinExistence type="predicted"/>
<evidence type="ECO:0000313" key="1">
    <source>
        <dbReference type="EMBL" id="EYC06529.1"/>
    </source>
</evidence>
<dbReference type="EMBL" id="JARK01001411">
    <property type="protein sequence ID" value="EYC06529.1"/>
    <property type="molecule type" value="Genomic_DNA"/>
</dbReference>
<reference evidence="2" key="1">
    <citation type="journal article" date="2015" name="Nat. Genet.">
        <title>The genome and transcriptome of the zoonotic hookworm Ancylostoma ceylanicum identify infection-specific gene families.</title>
        <authorList>
            <person name="Schwarz E.M."/>
            <person name="Hu Y."/>
            <person name="Antoshechkin I."/>
            <person name="Miller M.M."/>
            <person name="Sternberg P.W."/>
            <person name="Aroian R.V."/>
        </authorList>
    </citation>
    <scope>NUCLEOTIDE SEQUENCE</scope>
    <source>
        <strain evidence="2">HY135</strain>
    </source>
</reference>
<keyword evidence="2" id="KW-1185">Reference proteome</keyword>
<sequence length="69" mass="7421">MGLAELLTRQLVKITKIIPIARHSPLLSGYPDAGIVALPMLNQQDEDMCIGSIEGLAGAPHTLDSHIFQ</sequence>
<organism evidence="1 2">
    <name type="scientific">Ancylostoma ceylanicum</name>
    <dbReference type="NCBI Taxonomy" id="53326"/>
    <lineage>
        <taxon>Eukaryota</taxon>
        <taxon>Metazoa</taxon>
        <taxon>Ecdysozoa</taxon>
        <taxon>Nematoda</taxon>
        <taxon>Chromadorea</taxon>
        <taxon>Rhabditida</taxon>
        <taxon>Rhabditina</taxon>
        <taxon>Rhabditomorpha</taxon>
        <taxon>Strongyloidea</taxon>
        <taxon>Ancylostomatidae</taxon>
        <taxon>Ancylostomatinae</taxon>
        <taxon>Ancylostoma</taxon>
    </lineage>
</organism>
<dbReference type="Proteomes" id="UP000024635">
    <property type="component" value="Unassembled WGS sequence"/>
</dbReference>
<dbReference type="AlphaFoldDB" id="A0A016TU45"/>
<evidence type="ECO:0000313" key="2">
    <source>
        <dbReference type="Proteomes" id="UP000024635"/>
    </source>
</evidence>
<gene>
    <name evidence="1" type="primary">Acey_s0075.g940</name>
    <name evidence="1" type="ORF">Y032_0075g940</name>
</gene>
<protein>
    <submittedName>
        <fullName evidence="1">Uncharacterized protein</fullName>
    </submittedName>
</protein>
<comment type="caution">
    <text evidence="1">The sequence shown here is derived from an EMBL/GenBank/DDBJ whole genome shotgun (WGS) entry which is preliminary data.</text>
</comment>
<accession>A0A016TU45</accession>